<dbReference type="Proteomes" id="UP000179807">
    <property type="component" value="Unassembled WGS sequence"/>
</dbReference>
<dbReference type="GeneID" id="94833239"/>
<name>A0A1J4KRQ3_9EUKA</name>
<gene>
    <name evidence="1" type="ORF">TRFO_15709</name>
</gene>
<sequence length="2252" mass="263161">MLNEKSKKEDHQLKNVINSFTNTLIEINKMNNQRKTNQKLVDAIYFFHNIQTLQPDILKTNKKFAQLSFTFLETTLNFFSKFTISQQFMRAIVRNFVWFIESTGNIPQSQNYIDLVSQITFNFPNIKDDREITEFFITAFQVPTFISSLFFSNEKSLDMFVNFFFMQIKNIDSVSFMIQILRNKAVFPSNADSSAYTLIHIFADEFRKNKNLNEKLASNSIHFISAYMEKLAPSYPPLINQLFITKDVDVFYEYLTNHAGDSFVQFISSLISIPSENGKIPSQQVFHFLLTELFKTSISSSIQLQLLQSMYYFISEYHVDFGLIEPPNFFVTIFNIPTHLEDQIHDFLLDFLDLLASNNYEYTFFIFTHYLLEFGQNSPLERLSKILKTLMLTPNLLDANSLQSLPTFFKSFKTPESFGKFLDKYPSFQMLLVLLFQQNTLSTNNEMNLENESEIVKANKIEWLNKVVDSADYFDHSNILIQMLTVEPSGYLIDAYISILKTHFKPSLFDVLTTTLQQSYFLVGQFLLVHGLQTIDRVLPILDDELVTRLLVSLSSHPFSDELNQNILNLPEDHHFFHLKKESYHKILRNCPIRLPVFLPFVNIPPVTFSQYDLVNISKYAIPIYQRLNKKIPLVFDMANRYVTIQYANEIINDSTISFNEIIDLNCDHFPIYEFLPSSQSVSINIENDKKSLIFWFKIVSPVYQGFVIFHDSNRVFFLDGDVLNIINGNSNSPIKSIPIERNAWHFVTINYKFVRINKQIIYMQDSAPIKKFVFGQNNCNSLWCLSPNIRLIETKDMNNFYKKGHKYFSKSETLLHLPNDALLVTYSGLPFYFKNPQFLHNYLNLIENCEDSERFINLLSLLFDIMVINDSIEQNWPFVLTILERKISILTKYTICFILEFITKYFTVEIFSDFILNFNFWRQLPDLLLGYTLHQLLFLTNRSSSLIFNFFSVLLKTITEDSKKQLILFFLTKLSVQFPDESYMKMLIELILFSPTDENEIFSQNVKIFFIQTALQIDFTLTSVNLPNDWVLKLLSNESDEFYFTVFELMCNLNNNDCHFEFPSFIDVTPFVSNFRHWHYMFALMTGKHPLRNQRLINSYYPFSIAFPSIIPTIISLVFHGLAIYVQLSKTNENLSNSSHDEGLNNQNKGERLYDMKEQNNSSNRKELNNEAHDFLFLFDAINDALKILTYAIDKNPKLFRSKTICEIIQYICPLIPNLGVLLTINAPVSLSEKYSINLNELSQISVESMKAWKIDENLQNVSHHKISNFSLQSHSIHVPTRKCENFQQKIQNLANKFGLNLSVTHDLDFSFAHILDKIGFVEFSVQLLIANEENFLQIVYFLLGFHPFLPINVFEEYFVPVFKMLITQLTDDNNNIQISSDFFEKILLMMVEGYRNGILRKAIDSSYFLIFNFIDKALDCIPLKSFNNTFSTNLNNIYNNLNPNFNNMNISITTNNNSSNNNLIALVRELVIILTSIAIQKIPNDVVSILLGFTNIINNEVIFESPQMVCLMLSSLHVFLFQKNDTFSKLLNHIWPRNQTFQKFFISTYSNELFDAFQEAVDEEDNTVLISYLTKCPKSFDNFVDSSKTTLEESIFISEISNACLIPDYPKCVYKLELLDIQNHAHIAYHQTVVEYLSKICVEIYLNLSAATTEKIYLEYQKLLIHNQMQDITNKNMKVSMLCFPLWMSRILSPSFDFQTNSNQIFHFNQTIQSSQTNQQNKNDRIISKNWNFIQFFQDADPIIFMKVFSMVYIKSKEIKAMFNAKIIRENINFPVSLFLVDSKIYLLVNSKIENEKLTFLEDNVSDFSTLVKNNNFGKYSFFNSYSLLEIPLKNILNVFLFGESIQISSFHFASFILHADKKNITDLFNLIKPFSKTNHHSFYCQTYLNKITLKKILTNYENNKLTNFEFIILLNALNGRTFIDFKNLPLFPQPKKKLCQLKRSLYTDSNAAQYYTPDFYDSKNDSRNLNDVNLADEETSKDFISTVFDNFEKLDSWEFFSPFVKSIFKDQLKGLLKRPELNQLRNNTKLKEKILPILSNSSHLFAFRNTSLENINLSRNGTFVVIDNLDNSFSEVFRIYYFNEHPIKAKHISLFNFYNRSHKPLNKNINIINMKIINQHCININSNIERNKYLKHSIVNEHDLIALSYSNRIIIIWDFVRGVPLNEIKVKFDIIDAMFEETFGLVVLCSNNAFYVYTVNLTFIEMYECQDSISKILSFDELKIEYKCENSQVKGLYFDPSSLVFVPLC</sequence>
<dbReference type="RefSeq" id="XP_068367087.1">
    <property type="nucleotide sequence ID" value="XM_068498535.1"/>
</dbReference>
<keyword evidence="2" id="KW-1185">Reference proteome</keyword>
<comment type="caution">
    <text evidence="1">The sequence shown here is derived from an EMBL/GenBank/DDBJ whole genome shotgun (WGS) entry which is preliminary data.</text>
</comment>
<dbReference type="OrthoDB" id="10690502at2759"/>
<proteinExistence type="predicted"/>
<accession>A0A1J4KRQ3</accession>
<evidence type="ECO:0008006" key="3">
    <source>
        <dbReference type="Google" id="ProtNLM"/>
    </source>
</evidence>
<evidence type="ECO:0000313" key="1">
    <source>
        <dbReference type="EMBL" id="OHT13951.1"/>
    </source>
</evidence>
<dbReference type="InterPro" id="IPR036372">
    <property type="entry name" value="BEACH_dom_sf"/>
</dbReference>
<dbReference type="SUPFAM" id="SSF81837">
    <property type="entry name" value="BEACH domain"/>
    <property type="match status" value="1"/>
</dbReference>
<evidence type="ECO:0000313" key="2">
    <source>
        <dbReference type="Proteomes" id="UP000179807"/>
    </source>
</evidence>
<dbReference type="VEuPathDB" id="TrichDB:TRFO_15709"/>
<dbReference type="PANTHER" id="PTHR42264">
    <property type="entry name" value="EPHRIN_REC_LIKE DOMAIN-CONTAINING PROTEIN"/>
    <property type="match status" value="1"/>
</dbReference>
<organism evidence="1 2">
    <name type="scientific">Tritrichomonas foetus</name>
    <dbReference type="NCBI Taxonomy" id="1144522"/>
    <lineage>
        <taxon>Eukaryota</taxon>
        <taxon>Metamonada</taxon>
        <taxon>Parabasalia</taxon>
        <taxon>Tritrichomonadida</taxon>
        <taxon>Tritrichomonadidae</taxon>
        <taxon>Tritrichomonas</taxon>
    </lineage>
</organism>
<dbReference type="EMBL" id="MLAK01000441">
    <property type="protein sequence ID" value="OHT13951.1"/>
    <property type="molecule type" value="Genomic_DNA"/>
</dbReference>
<protein>
    <recommendedName>
        <fullName evidence="3">Beige/BEACH domain containing protein</fullName>
    </recommendedName>
</protein>
<reference evidence="1" key="1">
    <citation type="submission" date="2016-10" db="EMBL/GenBank/DDBJ databases">
        <authorList>
            <person name="Benchimol M."/>
            <person name="Almeida L.G."/>
            <person name="Vasconcelos A.T."/>
            <person name="Perreira-Neves A."/>
            <person name="Rosa I.A."/>
            <person name="Tasca T."/>
            <person name="Bogo M.R."/>
            <person name="de Souza W."/>
        </authorList>
    </citation>
    <scope>NUCLEOTIDE SEQUENCE [LARGE SCALE GENOMIC DNA]</scope>
    <source>
        <strain evidence="1">K</strain>
    </source>
</reference>